<dbReference type="EMBL" id="SRLO01000823">
    <property type="protein sequence ID" value="TNN45810.1"/>
    <property type="molecule type" value="Genomic_DNA"/>
</dbReference>
<proteinExistence type="predicted"/>
<gene>
    <name evidence="1" type="ORF">EYF80_043988</name>
</gene>
<name>A0A4Z2FY45_9TELE</name>
<dbReference type="Proteomes" id="UP000314294">
    <property type="component" value="Unassembled WGS sequence"/>
</dbReference>
<evidence type="ECO:0000313" key="2">
    <source>
        <dbReference type="Proteomes" id="UP000314294"/>
    </source>
</evidence>
<organism evidence="1 2">
    <name type="scientific">Liparis tanakae</name>
    <name type="common">Tanaka's snailfish</name>
    <dbReference type="NCBI Taxonomy" id="230148"/>
    <lineage>
        <taxon>Eukaryota</taxon>
        <taxon>Metazoa</taxon>
        <taxon>Chordata</taxon>
        <taxon>Craniata</taxon>
        <taxon>Vertebrata</taxon>
        <taxon>Euteleostomi</taxon>
        <taxon>Actinopterygii</taxon>
        <taxon>Neopterygii</taxon>
        <taxon>Teleostei</taxon>
        <taxon>Neoteleostei</taxon>
        <taxon>Acanthomorphata</taxon>
        <taxon>Eupercaria</taxon>
        <taxon>Perciformes</taxon>
        <taxon>Cottioidei</taxon>
        <taxon>Cottales</taxon>
        <taxon>Liparidae</taxon>
        <taxon>Liparis</taxon>
    </lineage>
</organism>
<accession>A0A4Z2FY45</accession>
<keyword evidence="2" id="KW-1185">Reference proteome</keyword>
<evidence type="ECO:0000313" key="1">
    <source>
        <dbReference type="EMBL" id="TNN45810.1"/>
    </source>
</evidence>
<protein>
    <submittedName>
        <fullName evidence="1">Uncharacterized protein</fullName>
    </submittedName>
</protein>
<dbReference type="AlphaFoldDB" id="A0A4Z2FY45"/>
<reference evidence="1 2" key="1">
    <citation type="submission" date="2019-03" db="EMBL/GenBank/DDBJ databases">
        <title>First draft genome of Liparis tanakae, snailfish: a comprehensive survey of snailfish specific genes.</title>
        <authorList>
            <person name="Kim W."/>
            <person name="Song I."/>
            <person name="Jeong J.-H."/>
            <person name="Kim D."/>
            <person name="Kim S."/>
            <person name="Ryu S."/>
            <person name="Song J.Y."/>
            <person name="Lee S.K."/>
        </authorList>
    </citation>
    <scope>NUCLEOTIDE SEQUENCE [LARGE SCALE GENOMIC DNA]</scope>
    <source>
        <tissue evidence="1">Muscle</tissue>
    </source>
</reference>
<sequence>MSHFISCSVTFGVLSARRRQWTLSSGTRYSSTSLRGKPRARPCLEVEGTASSRMEPLRTHCDWAQVLIDPQIVPVF</sequence>
<comment type="caution">
    <text evidence="1">The sequence shown here is derived from an EMBL/GenBank/DDBJ whole genome shotgun (WGS) entry which is preliminary data.</text>
</comment>